<evidence type="ECO:0000259" key="2">
    <source>
        <dbReference type="Pfam" id="PF13577"/>
    </source>
</evidence>
<evidence type="ECO:0000256" key="1">
    <source>
        <dbReference type="SAM" id="SignalP"/>
    </source>
</evidence>
<dbReference type="InterPro" id="IPR037401">
    <property type="entry name" value="SnoaL-like"/>
</dbReference>
<accession>A0A4V1WPK4</accession>
<reference evidence="4" key="1">
    <citation type="journal article" date="2019" name="bioRxiv">
        <title>Genomics, evolutionary history and diagnostics of the Alternaria alternata species group including apple and Asian pear pathotypes.</title>
        <authorList>
            <person name="Armitage A.D."/>
            <person name="Cockerton H.M."/>
            <person name="Sreenivasaprasad S."/>
            <person name="Woodhall J.W."/>
            <person name="Lane C.R."/>
            <person name="Harrison R.J."/>
            <person name="Clarkson J.P."/>
        </authorList>
    </citation>
    <scope>NUCLEOTIDE SEQUENCE [LARGE SCALE GENOMIC DNA]</scope>
    <source>
        <strain evidence="4">FERA 1177</strain>
    </source>
</reference>
<keyword evidence="1" id="KW-0732">Signal</keyword>
<dbReference type="Pfam" id="PF13577">
    <property type="entry name" value="SnoaL_4"/>
    <property type="match status" value="3"/>
</dbReference>
<dbReference type="AlphaFoldDB" id="A0A4V1WPK4"/>
<dbReference type="Proteomes" id="UP000291422">
    <property type="component" value="Unassembled WGS sequence"/>
</dbReference>
<feature type="domain" description="SnoaL-like" evidence="2">
    <location>
        <begin position="33"/>
        <end position="159"/>
    </location>
</feature>
<protein>
    <recommendedName>
        <fullName evidence="2">SnoaL-like domain-containing protein</fullName>
    </recommendedName>
</protein>
<dbReference type="EMBL" id="PDXD01000104">
    <property type="protein sequence ID" value="RYN61635.1"/>
    <property type="molecule type" value="Genomic_DNA"/>
</dbReference>
<gene>
    <name evidence="3" type="ORF">AA0117_g12954</name>
</gene>
<dbReference type="VEuPathDB" id="FungiDB:CC77DRAFT_993611"/>
<feature type="chain" id="PRO_5020726332" description="SnoaL-like domain-containing protein" evidence="1">
    <location>
        <begin position="21"/>
        <end position="662"/>
    </location>
</feature>
<evidence type="ECO:0000313" key="3">
    <source>
        <dbReference type="EMBL" id="RYN61635.1"/>
    </source>
</evidence>
<proteinExistence type="predicted"/>
<dbReference type="InterPro" id="IPR032710">
    <property type="entry name" value="NTF2-like_dom_sf"/>
</dbReference>
<feature type="domain" description="SnoaL-like" evidence="2">
    <location>
        <begin position="426"/>
        <end position="553"/>
    </location>
</feature>
<dbReference type="SUPFAM" id="SSF54427">
    <property type="entry name" value="NTF2-like"/>
    <property type="match status" value="3"/>
</dbReference>
<sequence>MAGSAFLFLLFASGASFVRGAFDLHAFARDVARAESVRHVKNVQRQVSHLAQFGEWQRISQLFCSNGTLVWANATAHGSSSIASWLREHAGDMDGIAPGSLSTMVVETPVISLSPDGKRASGRWNGIWFQGDGKGGTRIQGGVYENEYALTDNGWRISLLHYHAMYQGDYENGWRNVDPRGIPIVPYHFTAQGSGVPVPPALGEPMPYNGTVAQLQARVGKLNDEDAVRNLMHARGYYVDQRMWSDVVDLHTQDASVYVGDGAMLRNKTGVRQALERMGPEGLAPGINNDHVLFDVIVEVADNAHEAMFRGIEVAMLGDVKVRVASWEFNVLRGRCVKEHGTWKIQTMETTPLAVSDYRAGWGTNRLQRGNASVPPFLNVPGSPAAAAAAVAAAPAPASASAPTRTATRGQDEVAAAGLERRLRRSAAYDGAENLSHAYGYYADDILAEPLGDLFAKRGHKASPFVGSFETPARITRAMQASYGTDRPALRSSLFFHWRPQPVILVSQDGRSATMRARLLQPWTSADKAGSFSSAMYHDQVVLEGGRWRLWSVTIDEFYWQSASWKEGWSTAPAAHAGQSNADPPAWTKRYPPDLTLGDVGARESTFRGGSGRLIEWPEKQRMWFQYANPVSGRKPEWYWPGCVPCRVRPDWSLEANGWQEP</sequence>
<feature type="domain" description="SnoaL-like" evidence="2">
    <location>
        <begin position="221"/>
        <end position="348"/>
    </location>
</feature>
<comment type="caution">
    <text evidence="3">The sequence shown here is derived from an EMBL/GenBank/DDBJ whole genome shotgun (WGS) entry which is preliminary data.</text>
</comment>
<name>A0A4V1WPK4_ALTAL</name>
<feature type="signal peptide" evidence="1">
    <location>
        <begin position="1"/>
        <end position="20"/>
    </location>
</feature>
<organism evidence="3 4">
    <name type="scientific">Alternaria alternata</name>
    <name type="common">Alternaria rot fungus</name>
    <name type="synonym">Torula alternata</name>
    <dbReference type="NCBI Taxonomy" id="5599"/>
    <lineage>
        <taxon>Eukaryota</taxon>
        <taxon>Fungi</taxon>
        <taxon>Dikarya</taxon>
        <taxon>Ascomycota</taxon>
        <taxon>Pezizomycotina</taxon>
        <taxon>Dothideomycetes</taxon>
        <taxon>Pleosporomycetidae</taxon>
        <taxon>Pleosporales</taxon>
        <taxon>Pleosporineae</taxon>
        <taxon>Pleosporaceae</taxon>
        <taxon>Alternaria</taxon>
        <taxon>Alternaria sect. Alternaria</taxon>
        <taxon>Alternaria alternata complex</taxon>
    </lineage>
</organism>
<dbReference type="Gene3D" id="3.10.450.50">
    <property type="match status" value="3"/>
</dbReference>
<evidence type="ECO:0000313" key="4">
    <source>
        <dbReference type="Proteomes" id="UP000291422"/>
    </source>
</evidence>